<dbReference type="AlphaFoldDB" id="A0A811UV87"/>
<evidence type="ECO:0000313" key="2">
    <source>
        <dbReference type="EMBL" id="CAD7002218.1"/>
    </source>
</evidence>
<dbReference type="EMBL" id="CAJHJT010000033">
    <property type="protein sequence ID" value="CAD7002218.1"/>
    <property type="molecule type" value="Genomic_DNA"/>
</dbReference>
<feature type="domain" description="Coenzyme F420:L-glutamate ligase-like" evidence="1">
    <location>
        <begin position="41"/>
        <end position="238"/>
    </location>
</feature>
<dbReference type="SUPFAM" id="SSF144010">
    <property type="entry name" value="CofE-like"/>
    <property type="match status" value="1"/>
</dbReference>
<evidence type="ECO:0000259" key="1">
    <source>
        <dbReference type="Pfam" id="PF01996"/>
    </source>
</evidence>
<dbReference type="Proteomes" id="UP000606786">
    <property type="component" value="Unassembled WGS sequence"/>
</dbReference>
<organism evidence="2 3">
    <name type="scientific">Ceratitis capitata</name>
    <name type="common">Mediterranean fruit fly</name>
    <name type="synonym">Tephritis capitata</name>
    <dbReference type="NCBI Taxonomy" id="7213"/>
    <lineage>
        <taxon>Eukaryota</taxon>
        <taxon>Metazoa</taxon>
        <taxon>Ecdysozoa</taxon>
        <taxon>Arthropoda</taxon>
        <taxon>Hexapoda</taxon>
        <taxon>Insecta</taxon>
        <taxon>Pterygota</taxon>
        <taxon>Neoptera</taxon>
        <taxon>Endopterygota</taxon>
        <taxon>Diptera</taxon>
        <taxon>Brachycera</taxon>
        <taxon>Muscomorpha</taxon>
        <taxon>Tephritoidea</taxon>
        <taxon>Tephritidae</taxon>
        <taxon>Ceratitis</taxon>
        <taxon>Ceratitis</taxon>
    </lineage>
</organism>
<comment type="caution">
    <text evidence="2">The sequence shown here is derived from an EMBL/GenBank/DDBJ whole genome shotgun (WGS) entry which is preliminary data.</text>
</comment>
<name>A0A811UV87_CERCA</name>
<dbReference type="PANTHER" id="PTHR47917:SF1">
    <property type="entry name" value="COENZYME F420:L-GLUTAMATE LIGASE"/>
    <property type="match status" value="1"/>
</dbReference>
<gene>
    <name evidence="2" type="ORF">CCAP1982_LOCUS10714</name>
</gene>
<protein>
    <submittedName>
        <fullName evidence="2">(Mediterranean fruit fly) hypothetical protein</fullName>
    </submittedName>
</protein>
<dbReference type="Gene3D" id="3.40.430.10">
    <property type="entry name" value="Dihydrofolate Reductase, subunit A"/>
    <property type="match status" value="1"/>
</dbReference>
<sequence length="275" mass="31050">MAVDPNGVIGVNNKLPWYYPSELKHFHQNNKLDMHVEAIYTHRIQCGEALEKILDYYIPKLLREKVVLAITSKIISVCQKRVIHKNAYSKEELIRKEASAIADTRYNPCGIHLTIKDDILIPSAGIDESNGDRMYTLYPKDVQKTAASVWSYLRRKHCIEHLGILITDSNITPMRLGVTGIALGWCGFEPHYSYIGKPDLYNNPLQVTQVNLLDALATSAVLVMGEGAEQTPLAIIRNAPKIRFLTRLPTIEEEKSVKISMQEDLYSPLFMELGG</sequence>
<evidence type="ECO:0000313" key="3">
    <source>
        <dbReference type="Proteomes" id="UP000606786"/>
    </source>
</evidence>
<reference evidence="2" key="1">
    <citation type="submission" date="2020-11" db="EMBL/GenBank/DDBJ databases">
        <authorList>
            <person name="Whitehead M."/>
        </authorList>
    </citation>
    <scope>NUCLEOTIDE SEQUENCE</scope>
    <source>
        <strain evidence="2">EGII</strain>
    </source>
</reference>
<dbReference type="InterPro" id="IPR002847">
    <property type="entry name" value="F420-0_gamma-glut_ligase-dom"/>
</dbReference>
<accession>A0A811UV87</accession>
<dbReference type="Gene3D" id="3.30.1330.100">
    <property type="entry name" value="CofE-like"/>
    <property type="match status" value="1"/>
</dbReference>
<proteinExistence type="predicted"/>
<dbReference type="Pfam" id="PF01996">
    <property type="entry name" value="F420_ligase"/>
    <property type="match status" value="1"/>
</dbReference>
<dbReference type="InterPro" id="IPR024072">
    <property type="entry name" value="DHFR-like_dom_sf"/>
</dbReference>
<dbReference type="InterPro" id="IPR026416">
    <property type="entry name" value="Fol_metab_g-glu_lig"/>
</dbReference>
<dbReference type="PANTHER" id="PTHR47917">
    <property type="match status" value="1"/>
</dbReference>
<dbReference type="NCBIfam" id="TIGR04132">
    <property type="entry name" value="intra_fol_E_lig"/>
    <property type="match status" value="1"/>
</dbReference>
<keyword evidence="3" id="KW-1185">Reference proteome</keyword>
<dbReference type="SUPFAM" id="SSF53597">
    <property type="entry name" value="Dihydrofolate reductase-like"/>
    <property type="match status" value="1"/>
</dbReference>